<protein>
    <submittedName>
        <fullName evidence="1">Uncharacterized protein</fullName>
    </submittedName>
</protein>
<proteinExistence type="predicted"/>
<feature type="non-terminal residue" evidence="1">
    <location>
        <position position="40"/>
    </location>
</feature>
<dbReference type="AlphaFoldDB" id="A0A382SLL6"/>
<feature type="non-terminal residue" evidence="1">
    <location>
        <position position="1"/>
    </location>
</feature>
<name>A0A382SLL6_9ZZZZ</name>
<sequence>TCLSGKAHNGRYPLSIAPAFLITPSTPETMPCTISITRFT</sequence>
<reference evidence="1" key="1">
    <citation type="submission" date="2018-05" db="EMBL/GenBank/DDBJ databases">
        <authorList>
            <person name="Lanie J.A."/>
            <person name="Ng W.-L."/>
            <person name="Kazmierczak K.M."/>
            <person name="Andrzejewski T.M."/>
            <person name="Davidsen T.M."/>
            <person name="Wayne K.J."/>
            <person name="Tettelin H."/>
            <person name="Glass J.I."/>
            <person name="Rusch D."/>
            <person name="Podicherti R."/>
            <person name="Tsui H.-C.T."/>
            <person name="Winkler M.E."/>
        </authorList>
    </citation>
    <scope>NUCLEOTIDE SEQUENCE</scope>
</reference>
<accession>A0A382SLL6</accession>
<gene>
    <name evidence="1" type="ORF">METZ01_LOCUS363633</name>
</gene>
<evidence type="ECO:0000313" key="1">
    <source>
        <dbReference type="EMBL" id="SVD10779.1"/>
    </source>
</evidence>
<dbReference type="EMBL" id="UINC01129999">
    <property type="protein sequence ID" value="SVD10779.1"/>
    <property type="molecule type" value="Genomic_DNA"/>
</dbReference>
<organism evidence="1">
    <name type="scientific">marine metagenome</name>
    <dbReference type="NCBI Taxonomy" id="408172"/>
    <lineage>
        <taxon>unclassified sequences</taxon>
        <taxon>metagenomes</taxon>
        <taxon>ecological metagenomes</taxon>
    </lineage>
</organism>